<protein>
    <submittedName>
        <fullName evidence="1">Uncharacterized protein</fullName>
    </submittedName>
</protein>
<reference evidence="1 2" key="1">
    <citation type="journal article" date="2019" name="Int. J. Syst. Evol. Microbiol.">
        <title>The Global Catalogue of Microorganisms (GCM) 10K type strain sequencing project: providing services to taxonomists for standard genome sequencing and annotation.</title>
        <authorList>
            <consortium name="The Broad Institute Genomics Platform"/>
            <consortium name="The Broad Institute Genome Sequencing Center for Infectious Disease"/>
            <person name="Wu L."/>
            <person name="Ma J."/>
        </authorList>
    </citation>
    <scope>NUCLEOTIDE SEQUENCE [LARGE SCALE GENOMIC DNA]</scope>
    <source>
        <strain evidence="1 2">JCM 16083</strain>
    </source>
</reference>
<evidence type="ECO:0000313" key="2">
    <source>
        <dbReference type="Proteomes" id="UP001501126"/>
    </source>
</evidence>
<dbReference type="EMBL" id="BAAAFH010000011">
    <property type="protein sequence ID" value="GAA0875871.1"/>
    <property type="molecule type" value="Genomic_DNA"/>
</dbReference>
<proteinExistence type="predicted"/>
<dbReference type="Proteomes" id="UP001501126">
    <property type="component" value="Unassembled WGS sequence"/>
</dbReference>
<comment type="caution">
    <text evidence="1">The sequence shown here is derived from an EMBL/GenBank/DDBJ whole genome shotgun (WGS) entry which is preliminary data.</text>
</comment>
<dbReference type="RefSeq" id="WP_343787790.1">
    <property type="nucleotide sequence ID" value="NZ_BAAAFH010000011.1"/>
</dbReference>
<accession>A0ABN1MRC9</accession>
<evidence type="ECO:0000313" key="1">
    <source>
        <dbReference type="EMBL" id="GAA0875871.1"/>
    </source>
</evidence>
<dbReference type="PROSITE" id="PS51257">
    <property type="entry name" value="PROKAR_LIPOPROTEIN"/>
    <property type="match status" value="1"/>
</dbReference>
<name>A0ABN1MRC9_9FLAO</name>
<sequence>MAGWRMLTVVGVLLLLACKKEVSTSTPELLTRWDKIEGNYKVYDTLGEFLYDLNIVHVPHPENETIDSLRFENFDGEFTFTAKQENFANMPMYVRIGVHNILFDTQNRRWKLGGAAYEHYNQFEKDTIRLRFQKTNINYYIEDSTPYFECDCKQIAVKQH</sequence>
<keyword evidence="2" id="KW-1185">Reference proteome</keyword>
<gene>
    <name evidence="1" type="ORF">GCM10009118_22800</name>
</gene>
<organism evidence="1 2">
    <name type="scientific">Wandonia haliotis</name>
    <dbReference type="NCBI Taxonomy" id="574963"/>
    <lineage>
        <taxon>Bacteria</taxon>
        <taxon>Pseudomonadati</taxon>
        <taxon>Bacteroidota</taxon>
        <taxon>Flavobacteriia</taxon>
        <taxon>Flavobacteriales</taxon>
        <taxon>Crocinitomicaceae</taxon>
        <taxon>Wandonia</taxon>
    </lineage>
</organism>